<accession>A0AAN5A0V6</accession>
<gene>
    <name evidence="1" type="ORF">GCM10008024_35670</name>
    <name evidence="2" type="ORF">SAMN05444006_12226</name>
</gene>
<comment type="caution">
    <text evidence="1">The sequence shown here is derived from an EMBL/GenBank/DDBJ whole genome shotgun (WGS) entry which is preliminary data.</text>
</comment>
<evidence type="ECO:0000313" key="1">
    <source>
        <dbReference type="EMBL" id="GHE05326.1"/>
    </source>
</evidence>
<reference evidence="1" key="3">
    <citation type="submission" date="2023-06" db="EMBL/GenBank/DDBJ databases">
        <authorList>
            <person name="Sun Q."/>
            <person name="Zhou Y."/>
        </authorList>
    </citation>
    <scope>NUCLEOTIDE SEQUENCE</scope>
    <source>
        <strain evidence="1">CGMCC 1.10859</strain>
    </source>
</reference>
<keyword evidence="3" id="KW-1185">Reference proteome</keyword>
<reference evidence="1" key="1">
    <citation type="journal article" date="2014" name="Int. J. Syst. Evol. Microbiol.">
        <title>Complete genome sequence of Corynebacterium casei LMG S-19264T (=DSM 44701T), isolated from a smear-ripened cheese.</title>
        <authorList>
            <consortium name="US DOE Joint Genome Institute (JGI-PGF)"/>
            <person name="Walter F."/>
            <person name="Albersmeier A."/>
            <person name="Kalinowski J."/>
            <person name="Ruckert C."/>
        </authorList>
    </citation>
    <scope>NUCLEOTIDE SEQUENCE</scope>
    <source>
        <strain evidence="1">CGMCC 1.10859</strain>
    </source>
</reference>
<protein>
    <recommendedName>
        <fullName evidence="5">DUF1499 domain-containing protein</fullName>
    </recommendedName>
</protein>
<sequence>MIRWALGLILLAAALAALWVRLAPNPATDWAVNPLVAGHPGMENGYLIRPENGDQAAPIYPVSAPDLARRIDAIARSWPRTRLLAGSPAQGEMTYITRSRIWGFPDFTSIKVLPEGTNSTFAAFARARFGKSDFGVNRTRLKAWLNALATP</sequence>
<dbReference type="Proteomes" id="UP000634647">
    <property type="component" value="Unassembled WGS sequence"/>
</dbReference>
<proteinExistence type="predicted"/>
<dbReference type="Pfam" id="PF07386">
    <property type="entry name" value="DUF1499"/>
    <property type="match status" value="1"/>
</dbReference>
<reference evidence="2 3" key="2">
    <citation type="submission" date="2016-10" db="EMBL/GenBank/DDBJ databases">
        <authorList>
            <person name="Varghese N."/>
            <person name="Submissions S."/>
        </authorList>
    </citation>
    <scope>NUCLEOTIDE SEQUENCE [LARGE SCALE GENOMIC DNA]</scope>
    <source>
        <strain evidence="2 3">DSM 24802</strain>
    </source>
</reference>
<dbReference type="RefSeq" id="WP_035838379.1">
    <property type="nucleotide sequence ID" value="NZ_BNAB01000023.1"/>
</dbReference>
<name>A0AAN5A0V6_9RHOB</name>
<evidence type="ECO:0000313" key="3">
    <source>
        <dbReference type="Proteomes" id="UP000199541"/>
    </source>
</evidence>
<evidence type="ECO:0000313" key="2">
    <source>
        <dbReference type="EMBL" id="SDX63372.1"/>
    </source>
</evidence>
<dbReference type="Proteomes" id="UP000199541">
    <property type="component" value="Unassembled WGS sequence"/>
</dbReference>
<evidence type="ECO:0008006" key="5">
    <source>
        <dbReference type="Google" id="ProtNLM"/>
    </source>
</evidence>
<dbReference type="AlphaFoldDB" id="A0AAN5A0V6"/>
<dbReference type="InterPro" id="IPR010865">
    <property type="entry name" value="DUF1499"/>
</dbReference>
<dbReference type="EMBL" id="FNOB01000022">
    <property type="protein sequence ID" value="SDX63372.1"/>
    <property type="molecule type" value="Genomic_DNA"/>
</dbReference>
<organism evidence="1 4">
    <name type="scientific">Allgaiera indica</name>
    <dbReference type="NCBI Taxonomy" id="765699"/>
    <lineage>
        <taxon>Bacteria</taxon>
        <taxon>Pseudomonadati</taxon>
        <taxon>Pseudomonadota</taxon>
        <taxon>Alphaproteobacteria</taxon>
        <taxon>Rhodobacterales</taxon>
        <taxon>Paracoccaceae</taxon>
        <taxon>Allgaiera</taxon>
    </lineage>
</organism>
<dbReference type="EMBL" id="BNAB01000023">
    <property type="protein sequence ID" value="GHE05326.1"/>
    <property type="molecule type" value="Genomic_DNA"/>
</dbReference>
<evidence type="ECO:0000313" key="4">
    <source>
        <dbReference type="Proteomes" id="UP000634647"/>
    </source>
</evidence>